<protein>
    <recommendedName>
        <fullName evidence="3">Sulfotransferase domain-containing protein</fullName>
    </recommendedName>
</protein>
<accession>A0A7S3PPJ0</accession>
<organism evidence="2">
    <name type="scientific">Aplanochytrium stocchinoi</name>
    <dbReference type="NCBI Taxonomy" id="215587"/>
    <lineage>
        <taxon>Eukaryota</taxon>
        <taxon>Sar</taxon>
        <taxon>Stramenopiles</taxon>
        <taxon>Bigyra</taxon>
        <taxon>Labyrinthulomycetes</taxon>
        <taxon>Thraustochytrida</taxon>
        <taxon>Thraustochytriidae</taxon>
        <taxon>Aplanochytrium</taxon>
    </lineage>
</organism>
<dbReference type="Pfam" id="PF03567">
    <property type="entry name" value="Sulfotransfer_2"/>
    <property type="match status" value="1"/>
</dbReference>
<dbReference type="GO" id="GO:0016020">
    <property type="term" value="C:membrane"/>
    <property type="evidence" value="ECO:0007669"/>
    <property type="project" value="InterPro"/>
</dbReference>
<proteinExistence type="predicted"/>
<name>A0A7S3PPJ0_9STRA</name>
<dbReference type="EMBL" id="HBIN01021227">
    <property type="protein sequence ID" value="CAE0446248.1"/>
    <property type="molecule type" value="Transcribed_RNA"/>
</dbReference>
<sequence length="456" mass="52922">MTNINMKEKEKEEFRSSGSRKEKEGTKVSVPTVHGATFNQTGCLSLTLFIFAYLYMLQQVYALATEWGSVPLKSFKRLHLEVGLDHQVNHNPVQLLNGNLESATVYNSSLPLKQRLRSLEKFDAKALGILVGINVSHSHYWYSENKFNREHAQVKGSFLPGTLPLSRTESLNRCYVDGKRYKYELMNANVCSYAPKYNLFFYMNPKCGSSSGKAIMKKYFGAGDQLFFKDCIDMFFNQTIYGHKGFKVTAVRHPYSRFYSGYEEVMFRKLTQKRFDRVPKDMRRFVHPYMNWTYPEYVDFGNTRKGMKQLANTLETFVEDFHNEKPFDNHLRTQATLFSRKGHPLVKPLDVVLDIRELLPGFREIARRVHAYDVNIPDNEKSRRKAIFRMDKSLIGVEAKRKICRLYALDYCCLNYQLPPECLGSTYAEAAVHCQWKNEPNISEMPMIAPINPPNK</sequence>
<dbReference type="AlphaFoldDB" id="A0A7S3PPJ0"/>
<dbReference type="GO" id="GO:0008146">
    <property type="term" value="F:sulfotransferase activity"/>
    <property type="evidence" value="ECO:0007669"/>
    <property type="project" value="InterPro"/>
</dbReference>
<dbReference type="InterPro" id="IPR005331">
    <property type="entry name" value="Sulfotransferase"/>
</dbReference>
<reference evidence="2" key="1">
    <citation type="submission" date="2021-01" db="EMBL/GenBank/DDBJ databases">
        <authorList>
            <person name="Corre E."/>
            <person name="Pelletier E."/>
            <person name="Niang G."/>
            <person name="Scheremetjew M."/>
            <person name="Finn R."/>
            <person name="Kale V."/>
            <person name="Holt S."/>
            <person name="Cochrane G."/>
            <person name="Meng A."/>
            <person name="Brown T."/>
            <person name="Cohen L."/>
        </authorList>
    </citation>
    <scope>NUCLEOTIDE SEQUENCE</scope>
    <source>
        <strain evidence="2">GSBS06</strain>
    </source>
</reference>
<evidence type="ECO:0000313" key="2">
    <source>
        <dbReference type="EMBL" id="CAE0446248.1"/>
    </source>
</evidence>
<evidence type="ECO:0008006" key="3">
    <source>
        <dbReference type="Google" id="ProtNLM"/>
    </source>
</evidence>
<evidence type="ECO:0000256" key="1">
    <source>
        <dbReference type="SAM" id="MobiDB-lite"/>
    </source>
</evidence>
<feature type="region of interest" description="Disordered" evidence="1">
    <location>
        <begin position="1"/>
        <end position="27"/>
    </location>
</feature>
<gene>
    <name evidence="2" type="ORF">ASTO00021_LOCUS16255</name>
</gene>
<feature type="compositionally biased region" description="Basic and acidic residues" evidence="1">
    <location>
        <begin position="1"/>
        <end position="26"/>
    </location>
</feature>